<keyword evidence="5" id="KW-1185">Reference proteome</keyword>
<dbReference type="InterPro" id="IPR014718">
    <property type="entry name" value="GH-type_carb-bd"/>
</dbReference>
<dbReference type="Proteomes" id="UP000366872">
    <property type="component" value="Unassembled WGS sequence"/>
</dbReference>
<evidence type="ECO:0008006" key="6">
    <source>
        <dbReference type="Google" id="ProtNLM"/>
    </source>
</evidence>
<feature type="domain" description="Glycosyl hydrolase family 92" evidence="2">
    <location>
        <begin position="309"/>
        <end position="755"/>
    </location>
</feature>
<dbReference type="PANTHER" id="PTHR12143:SF39">
    <property type="entry name" value="SECRETED PROTEIN"/>
    <property type="match status" value="1"/>
</dbReference>
<dbReference type="FunFam" id="3.30.2080.10:FF:000001">
    <property type="entry name" value="Alpha-1,2-mannosidase subfamily"/>
    <property type="match status" value="1"/>
</dbReference>
<dbReference type="NCBIfam" id="TIGR01180">
    <property type="entry name" value="aman2_put"/>
    <property type="match status" value="1"/>
</dbReference>
<evidence type="ECO:0000313" key="5">
    <source>
        <dbReference type="Proteomes" id="UP000366872"/>
    </source>
</evidence>
<dbReference type="InterPro" id="IPR012939">
    <property type="entry name" value="Glyco_hydro_92"/>
</dbReference>
<organism evidence="4 5">
    <name type="scientific">Pontiella desulfatans</name>
    <dbReference type="NCBI Taxonomy" id="2750659"/>
    <lineage>
        <taxon>Bacteria</taxon>
        <taxon>Pseudomonadati</taxon>
        <taxon>Kiritimatiellota</taxon>
        <taxon>Kiritimatiellia</taxon>
        <taxon>Kiritimatiellales</taxon>
        <taxon>Pontiellaceae</taxon>
        <taxon>Pontiella</taxon>
    </lineage>
</organism>
<dbReference type="Gene3D" id="3.30.2080.10">
    <property type="entry name" value="GH92 mannosidase domain"/>
    <property type="match status" value="1"/>
</dbReference>
<accession>A0A6C2U0I0</accession>
<feature type="compositionally biased region" description="Polar residues" evidence="1">
    <location>
        <begin position="764"/>
        <end position="774"/>
    </location>
</feature>
<name>A0A6C2U0I0_PONDE</name>
<gene>
    <name evidence="4" type="ORF">PDESU_01989</name>
</gene>
<dbReference type="RefSeq" id="WP_136079002.1">
    <property type="nucleotide sequence ID" value="NZ_CAAHFG010000001.1"/>
</dbReference>
<evidence type="ECO:0000259" key="3">
    <source>
        <dbReference type="Pfam" id="PF17678"/>
    </source>
</evidence>
<sequence>MNNKPVRIVIAGSIFFALVGLSNAKEMVDYVDPMIGAVTLGANGEHGKYFGRTFPGAATPFGLVQLSPDTITGSGDHTSGYSYNHDVIEGFSFTHMSGVGWYGDLGNFQVMPTTGKRLFNRRYIVTKRIKETDLFEDFPDAMDNAASKYSHDQEHASIGYYSVDLLRYDIKTEVTAAPKAGIIRFTFPENKTSRLQIDLARRIGQTQRWHEHSTQKVEVLDDQTIQGYMKCSSEDGGWGHGKGNVNYTLHYYAKFSKPFKRFGVWDKDQVMEGKKNYIGTNTGFFAEYETAKDEQVMLKVGISFVSIEGAKANLRHDIADWDFDGVRNKTKSLWSDAFKTIDFQGGSEKQKTILATSLYHCFIDPRVASDVDGWYVGADNKKHKTKGFSYRTVFSGWDVFRSHFPFLTIVRPDIVNDEINSLLDMSKRSGNDYLPRWEMLNSYSGCMLGNPAVSVIVDAYEKGIRNYDIAEAYKQCKNSVDKFGNQEHGFTPGSMSKTLEYAYTDWCVGRFAESLGKDQDSKEYYQRSMAYKNLWDPDVNWMRTRNINDKWRKWDGRTGFEQGTTESNPYQQGWFVPHDVAGFAELMGEDYFVQELKSFFKKSPDDFFWNSYYNHSNEPVHHVPYMFNYVGLPWQTQKWTREICENAYGLGPLGLRGNEDVGQMSAWYVLSAMGLHPVCPGDNVYLLTSPVFDKVTITLDPDYYKGGKFTVVAENNSPENIYIQSAKLNGKPLERAWITHQEIVAGGTIEYKMGPKPNKKWGSDPQNKPPSLSN</sequence>
<feature type="region of interest" description="Disordered" evidence="1">
    <location>
        <begin position="754"/>
        <end position="774"/>
    </location>
</feature>
<reference evidence="4 5" key="1">
    <citation type="submission" date="2019-04" db="EMBL/GenBank/DDBJ databases">
        <authorList>
            <person name="Van Vliet M D."/>
        </authorList>
    </citation>
    <scope>NUCLEOTIDE SEQUENCE [LARGE SCALE GENOMIC DNA]</scope>
    <source>
        <strain evidence="4 5">F1</strain>
    </source>
</reference>
<dbReference type="Gene3D" id="1.20.1050.60">
    <property type="entry name" value="alpha-1,2-mannosidase"/>
    <property type="match status" value="1"/>
</dbReference>
<dbReference type="GO" id="GO:0000224">
    <property type="term" value="F:peptide-N4-(N-acetyl-beta-glucosaminyl)asparagine amidase activity"/>
    <property type="evidence" value="ECO:0007669"/>
    <property type="project" value="TreeGrafter"/>
</dbReference>
<dbReference type="InterPro" id="IPR050883">
    <property type="entry name" value="PNGase"/>
</dbReference>
<dbReference type="AlphaFoldDB" id="A0A6C2U0I0"/>
<dbReference type="GO" id="GO:0030246">
    <property type="term" value="F:carbohydrate binding"/>
    <property type="evidence" value="ECO:0007669"/>
    <property type="project" value="InterPro"/>
</dbReference>
<dbReference type="EMBL" id="CAAHFG010000001">
    <property type="protein sequence ID" value="VGO13432.1"/>
    <property type="molecule type" value="Genomic_DNA"/>
</dbReference>
<dbReference type="InterPro" id="IPR005887">
    <property type="entry name" value="GH92_a_mannosidase_put"/>
</dbReference>
<evidence type="ECO:0000313" key="4">
    <source>
        <dbReference type="EMBL" id="VGO13432.1"/>
    </source>
</evidence>
<dbReference type="Gene3D" id="2.70.98.10">
    <property type="match status" value="1"/>
</dbReference>
<dbReference type="Gene3D" id="1.20.1610.10">
    <property type="entry name" value="alpha-1,2-mannosidases domains"/>
    <property type="match status" value="1"/>
</dbReference>
<feature type="domain" description="Glycosyl hydrolase family 92 N-terminal" evidence="3">
    <location>
        <begin position="30"/>
        <end position="303"/>
    </location>
</feature>
<dbReference type="GO" id="GO:0005829">
    <property type="term" value="C:cytosol"/>
    <property type="evidence" value="ECO:0007669"/>
    <property type="project" value="TreeGrafter"/>
</dbReference>
<dbReference type="Pfam" id="PF17678">
    <property type="entry name" value="Glyco_hydro_92N"/>
    <property type="match status" value="1"/>
</dbReference>
<protein>
    <recommendedName>
        <fullName evidence="6">Glycosyl hydrolase family 92 domain-containing protein</fullName>
    </recommendedName>
</protein>
<proteinExistence type="predicted"/>
<evidence type="ECO:0000256" key="1">
    <source>
        <dbReference type="SAM" id="MobiDB-lite"/>
    </source>
</evidence>
<dbReference type="Pfam" id="PF07971">
    <property type="entry name" value="Glyco_hydro_92"/>
    <property type="match status" value="1"/>
</dbReference>
<dbReference type="PANTHER" id="PTHR12143">
    <property type="entry name" value="PEPTIDE N-GLYCANASE PNGASE -RELATED"/>
    <property type="match status" value="1"/>
</dbReference>
<dbReference type="GO" id="GO:0005975">
    <property type="term" value="P:carbohydrate metabolic process"/>
    <property type="evidence" value="ECO:0007669"/>
    <property type="project" value="InterPro"/>
</dbReference>
<dbReference type="InterPro" id="IPR008928">
    <property type="entry name" value="6-hairpin_glycosidase_sf"/>
</dbReference>
<evidence type="ECO:0000259" key="2">
    <source>
        <dbReference type="Pfam" id="PF07971"/>
    </source>
</evidence>
<dbReference type="SUPFAM" id="SSF48208">
    <property type="entry name" value="Six-hairpin glycosidases"/>
    <property type="match status" value="1"/>
</dbReference>
<dbReference type="GO" id="GO:0006516">
    <property type="term" value="P:glycoprotein catabolic process"/>
    <property type="evidence" value="ECO:0007669"/>
    <property type="project" value="TreeGrafter"/>
</dbReference>
<dbReference type="InterPro" id="IPR041371">
    <property type="entry name" value="GH92_N"/>
</dbReference>